<evidence type="ECO:0000313" key="2">
    <source>
        <dbReference type="Proteomes" id="UP000188174"/>
    </source>
</evidence>
<dbReference type="EMBL" id="CP019630">
    <property type="protein sequence ID" value="AQQ04139.1"/>
    <property type="molecule type" value="Genomic_DNA"/>
</dbReference>
<evidence type="ECO:0000313" key="1">
    <source>
        <dbReference type="EMBL" id="AQQ04139.1"/>
    </source>
</evidence>
<name>A0ABM6I1B0_9HYPH</name>
<organism evidence="1 2">
    <name type="scientific">Roseibium algicola</name>
    <dbReference type="NCBI Taxonomy" id="2857014"/>
    <lineage>
        <taxon>Bacteria</taxon>
        <taxon>Pseudomonadati</taxon>
        <taxon>Pseudomonadota</taxon>
        <taxon>Alphaproteobacteria</taxon>
        <taxon>Hyphomicrobiales</taxon>
        <taxon>Stappiaceae</taxon>
        <taxon>Roseibium</taxon>
    </lineage>
</organism>
<dbReference type="RefSeq" id="WP_077291301.1">
    <property type="nucleotide sequence ID" value="NZ_CP019630.1"/>
</dbReference>
<dbReference type="Proteomes" id="UP000188174">
    <property type="component" value="Chromosome"/>
</dbReference>
<accession>A0ABM6I1B0</accession>
<proteinExistence type="predicted"/>
<reference evidence="1 2" key="1">
    <citation type="submission" date="2017-02" db="EMBL/GenBank/DDBJ databases">
        <authorList>
            <person name="Jeong S."/>
        </authorList>
    </citation>
    <scope>NUCLEOTIDE SEQUENCE [LARGE SCALE GENOMIC DNA]</scope>
    <source>
        <strain evidence="1 2">RMAR6-6</strain>
    </source>
</reference>
<sequence>MKHKLSDQIWLRAVRDIDDAEKRIKLEGLVRFLARNAAEADFNQEAAENGSEENNLEKDL</sequence>
<gene>
    <name evidence="1" type="ORF">B0E33_11495</name>
</gene>
<protein>
    <submittedName>
        <fullName evidence="1">Uncharacterized protein</fullName>
    </submittedName>
</protein>
<keyword evidence="2" id="KW-1185">Reference proteome</keyword>